<comment type="caution">
    <text evidence="1">The sequence shown here is derived from an EMBL/GenBank/DDBJ whole genome shotgun (WGS) entry which is preliminary data.</text>
</comment>
<reference evidence="1 2" key="1">
    <citation type="submission" date="2019-06" db="EMBL/GenBank/DDBJ databases">
        <title>A chromosomal-level reference genome of Carpinus fangiana (Coryloideae, Betulaceae).</title>
        <authorList>
            <person name="Yang X."/>
            <person name="Wang Z."/>
            <person name="Zhang L."/>
            <person name="Hao G."/>
            <person name="Liu J."/>
            <person name="Yang Y."/>
        </authorList>
    </citation>
    <scope>NUCLEOTIDE SEQUENCE [LARGE SCALE GENOMIC DNA]</scope>
    <source>
        <strain evidence="1">Cfa_2016G</strain>
        <tissue evidence="1">Leaf</tissue>
    </source>
</reference>
<dbReference type="AlphaFoldDB" id="A0A5N6KQN7"/>
<gene>
    <name evidence="1" type="ORF">FH972_021895</name>
</gene>
<keyword evidence="2" id="KW-1185">Reference proteome</keyword>
<accession>A0A5N6KQN7</accession>
<dbReference type="Proteomes" id="UP000327013">
    <property type="component" value="Unassembled WGS sequence"/>
</dbReference>
<sequence length="115" mass="12284">MTLSSIITRGSVVDSSVYVRSITLWPACPALERPQASATTADVKGGHLRQMSSTGRSCLICHQSFAIQMEPVPNAAACGLAYTWQTQGPIATSQTTAIWCLVPHILEPSDNRPAT</sequence>
<name>A0A5N6KQN7_9ROSI</name>
<protein>
    <submittedName>
        <fullName evidence="1">Uncharacterized protein</fullName>
    </submittedName>
</protein>
<evidence type="ECO:0000313" key="2">
    <source>
        <dbReference type="Proteomes" id="UP000327013"/>
    </source>
</evidence>
<organism evidence="1 2">
    <name type="scientific">Carpinus fangiana</name>
    <dbReference type="NCBI Taxonomy" id="176857"/>
    <lineage>
        <taxon>Eukaryota</taxon>
        <taxon>Viridiplantae</taxon>
        <taxon>Streptophyta</taxon>
        <taxon>Embryophyta</taxon>
        <taxon>Tracheophyta</taxon>
        <taxon>Spermatophyta</taxon>
        <taxon>Magnoliopsida</taxon>
        <taxon>eudicotyledons</taxon>
        <taxon>Gunneridae</taxon>
        <taxon>Pentapetalae</taxon>
        <taxon>rosids</taxon>
        <taxon>fabids</taxon>
        <taxon>Fagales</taxon>
        <taxon>Betulaceae</taxon>
        <taxon>Carpinus</taxon>
    </lineage>
</organism>
<proteinExistence type="predicted"/>
<evidence type="ECO:0000313" key="1">
    <source>
        <dbReference type="EMBL" id="KAB8338955.1"/>
    </source>
</evidence>
<dbReference type="EMBL" id="VIBQ01000010">
    <property type="protein sequence ID" value="KAB8338955.1"/>
    <property type="molecule type" value="Genomic_DNA"/>
</dbReference>